<organism evidence="1 2">
    <name type="scientific">Streptomyces musisoli</name>
    <dbReference type="NCBI Taxonomy" id="2802280"/>
    <lineage>
        <taxon>Bacteria</taxon>
        <taxon>Bacillati</taxon>
        <taxon>Actinomycetota</taxon>
        <taxon>Actinomycetes</taxon>
        <taxon>Kitasatosporales</taxon>
        <taxon>Streptomycetaceae</taxon>
        <taxon>Streptomyces</taxon>
    </lineage>
</organism>
<evidence type="ECO:0000313" key="1">
    <source>
        <dbReference type="EMBL" id="MBL1110177.1"/>
    </source>
</evidence>
<gene>
    <name evidence="1" type="ORF">JK361_37440</name>
</gene>
<dbReference type="Proteomes" id="UP000621386">
    <property type="component" value="Unassembled WGS sequence"/>
</dbReference>
<reference evidence="1 2" key="1">
    <citation type="submission" date="2021-01" db="EMBL/GenBank/DDBJ databases">
        <title>WGS of actinomycetes isolated from Thailand.</title>
        <authorList>
            <person name="Thawai C."/>
        </authorList>
    </citation>
    <scope>NUCLEOTIDE SEQUENCE [LARGE SCALE GENOMIC DNA]</scope>
    <source>
        <strain evidence="1 2">CH5-8</strain>
    </source>
</reference>
<evidence type="ECO:0008006" key="3">
    <source>
        <dbReference type="Google" id="ProtNLM"/>
    </source>
</evidence>
<proteinExistence type="predicted"/>
<comment type="caution">
    <text evidence="1">The sequence shown here is derived from an EMBL/GenBank/DDBJ whole genome shotgun (WGS) entry which is preliminary data.</text>
</comment>
<protein>
    <recommendedName>
        <fullName evidence="3">Transposase</fullName>
    </recommendedName>
</protein>
<keyword evidence="2" id="KW-1185">Reference proteome</keyword>
<evidence type="ECO:0000313" key="2">
    <source>
        <dbReference type="Proteomes" id="UP000621386"/>
    </source>
</evidence>
<dbReference type="RefSeq" id="WP_201826987.1">
    <property type="nucleotide sequence ID" value="NZ_JAERRH010000030.1"/>
</dbReference>
<sequence length="48" mass="5338">MKLLPNGVVLNGRMAQKVRRQEQGHEYAEKLLIRLGAPAPRAGMDPKV</sequence>
<name>A0ABS1PCS5_9ACTN</name>
<accession>A0ABS1PCS5</accession>
<dbReference type="EMBL" id="JAERRH010000030">
    <property type="protein sequence ID" value="MBL1110177.1"/>
    <property type="molecule type" value="Genomic_DNA"/>
</dbReference>